<evidence type="ECO:0000256" key="2">
    <source>
        <dbReference type="SAM" id="Phobius"/>
    </source>
</evidence>
<dbReference type="InterPro" id="IPR011701">
    <property type="entry name" value="MFS"/>
</dbReference>
<keyword evidence="2" id="KW-0472">Membrane</keyword>
<dbReference type="AlphaFoldDB" id="A0A9P0DQB7"/>
<sequence>MVISNRDSPEATAATTIQETEMDCRYDGETAECENLVDRLDEDEDSSRASPTAAEVVIPPDGGWGWMVVFGSFMCNLVVDGVIFSFGTMIEPIAEEFEVTNPNVSLVGSLMSGFYLIAGPFVSAIANRYGFRVVTVVGAVLAAIGFVLSNFATSVPFLCFTYGVLGGIGFGFIYAPSIITIGFYFEKWRQIATGIAVCGSGIGTFAFAPIGKLLITHFGWRGALLCQAAITLTCALFGALFRPLKATKLKDIEPDTENSEKIMDPSKLPLATRLKMEEAMKLMRKGSLDNDHQHSIPRLFGVKNNSDYPTISDVYHTISIPNRQTADKVKRLSVPFIPEAQRFQKKIPLLDIDRTKPLVLPKRSRTTSETKDPREVVRPLYRDDIFFGASLARLPQYTSRTSVEYNLAITRLPTKNDVEEEVGPACQLCPEAFRRVLGTMLDVSLMKSHSFLILAVGGFFTMMGFFVPYMYLVDRAGKSGIDNMTAVWLVATIGIANTVGRIMYGVITSFPCVDALFVNNVALTIGGLATMFSGLSMSVEYQFAYCVVFGLCISCFASLRSIIVVDLLGLENLTNAFGLLLLFQGIAAIIGAPLAGAFMQATGSHNACFYLSGGMIFLSAVMCYPLNWVNRREKKRNEIRTREERSA</sequence>
<dbReference type="InterPro" id="IPR050327">
    <property type="entry name" value="Proton-linked_MCT"/>
</dbReference>
<organism evidence="4 5">
    <name type="scientific">Phaedon cochleariae</name>
    <name type="common">Mustard beetle</name>
    <dbReference type="NCBI Taxonomy" id="80249"/>
    <lineage>
        <taxon>Eukaryota</taxon>
        <taxon>Metazoa</taxon>
        <taxon>Ecdysozoa</taxon>
        <taxon>Arthropoda</taxon>
        <taxon>Hexapoda</taxon>
        <taxon>Insecta</taxon>
        <taxon>Pterygota</taxon>
        <taxon>Neoptera</taxon>
        <taxon>Endopterygota</taxon>
        <taxon>Coleoptera</taxon>
        <taxon>Polyphaga</taxon>
        <taxon>Cucujiformia</taxon>
        <taxon>Chrysomeloidea</taxon>
        <taxon>Chrysomelidae</taxon>
        <taxon>Chrysomelinae</taxon>
        <taxon>Chrysomelini</taxon>
        <taxon>Phaedon</taxon>
    </lineage>
</organism>
<dbReference type="PROSITE" id="PS50850">
    <property type="entry name" value="MFS"/>
    <property type="match status" value="1"/>
</dbReference>
<keyword evidence="5" id="KW-1185">Reference proteome</keyword>
<feature type="transmembrane region" description="Helical" evidence="2">
    <location>
        <begin position="609"/>
        <end position="629"/>
    </location>
</feature>
<feature type="transmembrane region" description="Helical" evidence="2">
    <location>
        <begin position="133"/>
        <end position="152"/>
    </location>
</feature>
<dbReference type="OrthoDB" id="6509908at2759"/>
<dbReference type="Gene3D" id="1.20.1250.20">
    <property type="entry name" value="MFS general substrate transporter like domains"/>
    <property type="match status" value="2"/>
</dbReference>
<feature type="transmembrane region" description="Helical" evidence="2">
    <location>
        <begin position="577"/>
        <end position="597"/>
    </location>
</feature>
<reference evidence="4" key="1">
    <citation type="submission" date="2022-01" db="EMBL/GenBank/DDBJ databases">
        <authorList>
            <person name="King R."/>
        </authorList>
    </citation>
    <scope>NUCLEOTIDE SEQUENCE</scope>
</reference>
<keyword evidence="2" id="KW-0812">Transmembrane</keyword>
<dbReference type="EMBL" id="OU896713">
    <property type="protein sequence ID" value="CAH1176836.1"/>
    <property type="molecule type" value="Genomic_DNA"/>
</dbReference>
<reference evidence="4" key="2">
    <citation type="submission" date="2022-10" db="EMBL/GenBank/DDBJ databases">
        <authorList>
            <consortium name="ENA_rothamsted_submissions"/>
            <consortium name="culmorum"/>
            <person name="King R."/>
        </authorList>
    </citation>
    <scope>NUCLEOTIDE SEQUENCE</scope>
</reference>
<feature type="transmembrane region" description="Helical" evidence="2">
    <location>
        <begin position="64"/>
        <end position="86"/>
    </location>
</feature>
<dbReference type="GO" id="GO:0016020">
    <property type="term" value="C:membrane"/>
    <property type="evidence" value="ECO:0007669"/>
    <property type="project" value="UniProtKB-SubCell"/>
</dbReference>
<evidence type="ECO:0000313" key="4">
    <source>
        <dbReference type="EMBL" id="CAH1176836.1"/>
    </source>
</evidence>
<feature type="transmembrane region" description="Helical" evidence="2">
    <location>
        <begin position="451"/>
        <end position="473"/>
    </location>
</feature>
<feature type="transmembrane region" description="Helical" evidence="2">
    <location>
        <begin position="222"/>
        <end position="241"/>
    </location>
</feature>
<feature type="transmembrane region" description="Helical" evidence="2">
    <location>
        <begin position="542"/>
        <end position="565"/>
    </location>
</feature>
<evidence type="ECO:0000313" key="5">
    <source>
        <dbReference type="Proteomes" id="UP001153737"/>
    </source>
</evidence>
<gene>
    <name evidence="4" type="ORF">PHAECO_LOCUS11342</name>
</gene>
<feature type="transmembrane region" description="Helical" evidence="2">
    <location>
        <begin position="485"/>
        <end position="504"/>
    </location>
</feature>
<comment type="subcellular location">
    <subcellularLocation>
        <location evidence="1">Membrane</location>
        <topology evidence="1">Multi-pass membrane protein</topology>
    </subcellularLocation>
</comment>
<evidence type="ECO:0000259" key="3">
    <source>
        <dbReference type="PROSITE" id="PS50850"/>
    </source>
</evidence>
<name>A0A9P0DQB7_PHACE</name>
<dbReference type="PANTHER" id="PTHR11360">
    <property type="entry name" value="MONOCARBOXYLATE TRANSPORTER"/>
    <property type="match status" value="1"/>
</dbReference>
<feature type="transmembrane region" description="Helical" evidence="2">
    <location>
        <begin position="191"/>
        <end position="210"/>
    </location>
</feature>
<feature type="domain" description="Major facilitator superfamily (MFS) profile" evidence="3">
    <location>
        <begin position="64"/>
        <end position="631"/>
    </location>
</feature>
<feature type="transmembrane region" description="Helical" evidence="2">
    <location>
        <begin position="164"/>
        <end position="184"/>
    </location>
</feature>
<dbReference type="GO" id="GO:0008028">
    <property type="term" value="F:monocarboxylic acid transmembrane transporter activity"/>
    <property type="evidence" value="ECO:0007669"/>
    <property type="project" value="TreeGrafter"/>
</dbReference>
<keyword evidence="2" id="KW-1133">Transmembrane helix</keyword>
<evidence type="ECO:0000256" key="1">
    <source>
        <dbReference type="ARBA" id="ARBA00004141"/>
    </source>
</evidence>
<dbReference type="InterPro" id="IPR020846">
    <property type="entry name" value="MFS_dom"/>
</dbReference>
<dbReference type="PANTHER" id="PTHR11360:SF238">
    <property type="entry name" value="SD10469P"/>
    <property type="match status" value="1"/>
</dbReference>
<dbReference type="Pfam" id="PF07690">
    <property type="entry name" value="MFS_1"/>
    <property type="match status" value="2"/>
</dbReference>
<dbReference type="Proteomes" id="UP001153737">
    <property type="component" value="Chromosome 7"/>
</dbReference>
<proteinExistence type="predicted"/>
<dbReference type="InterPro" id="IPR036259">
    <property type="entry name" value="MFS_trans_sf"/>
</dbReference>
<feature type="transmembrane region" description="Helical" evidence="2">
    <location>
        <begin position="106"/>
        <end position="126"/>
    </location>
</feature>
<protein>
    <recommendedName>
        <fullName evidence="3">Major facilitator superfamily (MFS) profile domain-containing protein</fullName>
    </recommendedName>
</protein>
<dbReference type="SUPFAM" id="SSF103473">
    <property type="entry name" value="MFS general substrate transporter"/>
    <property type="match status" value="1"/>
</dbReference>
<accession>A0A9P0DQB7</accession>
<dbReference type="CDD" id="cd17352">
    <property type="entry name" value="MFS_MCT_SLC16"/>
    <property type="match status" value="1"/>
</dbReference>
<feature type="transmembrane region" description="Helical" evidence="2">
    <location>
        <begin position="516"/>
        <end position="536"/>
    </location>
</feature>